<dbReference type="EMBL" id="JAQRFO010000034">
    <property type="protein sequence ID" value="MDC9622841.1"/>
    <property type="molecule type" value="Genomic_DNA"/>
</dbReference>
<dbReference type="Proteomes" id="UP001214757">
    <property type="component" value="Unassembled WGS sequence"/>
</dbReference>
<evidence type="ECO:0000313" key="1">
    <source>
        <dbReference type="EMBL" id="MDC9622841.1"/>
    </source>
</evidence>
<comment type="caution">
    <text evidence="1">The sequence shown here is derived from an EMBL/GenBank/DDBJ whole genome shotgun (WGS) entry which is preliminary data.</text>
</comment>
<keyword evidence="2" id="KW-1185">Reference proteome</keyword>
<name>A0ABT5M984_9GAMM</name>
<organism evidence="1 2">
    <name type="scientific">Xenorhabdus aichiensis</name>
    <dbReference type="NCBI Taxonomy" id="3025874"/>
    <lineage>
        <taxon>Bacteria</taxon>
        <taxon>Pseudomonadati</taxon>
        <taxon>Pseudomonadota</taxon>
        <taxon>Gammaproteobacteria</taxon>
        <taxon>Enterobacterales</taxon>
        <taxon>Morganellaceae</taxon>
        <taxon>Xenorhabdus</taxon>
    </lineage>
</organism>
<proteinExistence type="predicted"/>
<gene>
    <name evidence="1" type="ORF">PSI22_14630</name>
</gene>
<sequence length="261" mass="30375">MSKVKIFFITTIIPLLSGCSEIIDSQIDKYFPLNPQYDSQSIIISSIPPLNTELRILAEYFSSKCSTIQLNSDFMPSGKKYRIREVEWDISSNKNNRFETEIPINGRGWCNWELSKITIGISYDEKNITDKKIKINTGGFLTVHIENVDDKKNNETKLDKINNIVNYTSTLFPIYKEFKGEYTRVFFVKPNGEGEPKISLSKKMNGYIYYNPKLDETKITKIIIPKGKEPSRVEYPDGKVDFNRDSIDYWKINNTSQWERK</sequence>
<dbReference type="RefSeq" id="WP_273580387.1">
    <property type="nucleotide sequence ID" value="NZ_JAQRFO010000034.1"/>
</dbReference>
<evidence type="ECO:0008006" key="3">
    <source>
        <dbReference type="Google" id="ProtNLM"/>
    </source>
</evidence>
<protein>
    <recommendedName>
        <fullName evidence="3">Lipoprotein</fullName>
    </recommendedName>
</protein>
<evidence type="ECO:0000313" key="2">
    <source>
        <dbReference type="Proteomes" id="UP001214757"/>
    </source>
</evidence>
<accession>A0ABT5M984</accession>
<reference evidence="1 2" key="1">
    <citation type="submission" date="2023-02" db="EMBL/GenBank/DDBJ databases">
        <title>Entomopathogenic bacteria.</title>
        <authorList>
            <person name="Machado R.A."/>
        </authorList>
    </citation>
    <scope>NUCLEOTIDE SEQUENCE [LARGE SCALE GENOMIC DNA]</scope>
    <source>
        <strain evidence="1 2">XENO-7</strain>
    </source>
</reference>
<dbReference type="PROSITE" id="PS51257">
    <property type="entry name" value="PROKAR_LIPOPROTEIN"/>
    <property type="match status" value="1"/>
</dbReference>